<gene>
    <name evidence="2" type="ORF">AVDCRST_MAG69-1379</name>
</gene>
<feature type="non-terminal residue" evidence="2">
    <location>
        <position position="1"/>
    </location>
</feature>
<feature type="compositionally biased region" description="Low complexity" evidence="1">
    <location>
        <begin position="13"/>
        <end position="23"/>
    </location>
</feature>
<protein>
    <submittedName>
        <fullName evidence="2">Uncharacterized protein</fullName>
    </submittedName>
</protein>
<feature type="compositionally biased region" description="Basic residues" evidence="1">
    <location>
        <begin position="24"/>
        <end position="44"/>
    </location>
</feature>
<reference evidence="2" key="1">
    <citation type="submission" date="2020-02" db="EMBL/GenBank/DDBJ databases">
        <authorList>
            <person name="Meier V. D."/>
        </authorList>
    </citation>
    <scope>NUCLEOTIDE SEQUENCE</scope>
    <source>
        <strain evidence="2">AVDCRST_MAG69</strain>
    </source>
</reference>
<dbReference type="EMBL" id="CADCVP010000148">
    <property type="protein sequence ID" value="CAA9491619.1"/>
    <property type="molecule type" value="Genomic_DNA"/>
</dbReference>
<feature type="compositionally biased region" description="Polar residues" evidence="1">
    <location>
        <begin position="1"/>
        <end position="11"/>
    </location>
</feature>
<feature type="region of interest" description="Disordered" evidence="1">
    <location>
        <begin position="1"/>
        <end position="53"/>
    </location>
</feature>
<proteinExistence type="predicted"/>
<evidence type="ECO:0000313" key="2">
    <source>
        <dbReference type="EMBL" id="CAA9491619.1"/>
    </source>
</evidence>
<accession>A0A6J4S7P3</accession>
<dbReference type="AlphaFoldDB" id="A0A6J4S7P3"/>
<evidence type="ECO:0000256" key="1">
    <source>
        <dbReference type="SAM" id="MobiDB-lite"/>
    </source>
</evidence>
<organism evidence="2">
    <name type="scientific">uncultured Solirubrobacteraceae bacterium</name>
    <dbReference type="NCBI Taxonomy" id="1162706"/>
    <lineage>
        <taxon>Bacteria</taxon>
        <taxon>Bacillati</taxon>
        <taxon>Actinomycetota</taxon>
        <taxon>Thermoleophilia</taxon>
        <taxon>Solirubrobacterales</taxon>
        <taxon>Solirubrobacteraceae</taxon>
        <taxon>environmental samples</taxon>
    </lineage>
</organism>
<feature type="non-terminal residue" evidence="2">
    <location>
        <position position="53"/>
    </location>
</feature>
<sequence>WNTLSTTQESPLSAITPTTPRTIRASRRSARSRVPTSRHPKPRATRPPTIVAT</sequence>
<name>A0A6J4S7P3_9ACTN</name>